<dbReference type="GO" id="GO:0007156">
    <property type="term" value="P:homophilic cell adhesion via plasma membrane adhesion molecules"/>
    <property type="evidence" value="ECO:0007669"/>
    <property type="project" value="InterPro"/>
</dbReference>
<keyword evidence="7 17" id="KW-0732">Signal</keyword>
<feature type="domain" description="Cadherin" evidence="19">
    <location>
        <begin position="140"/>
        <end position="254"/>
    </location>
</feature>
<evidence type="ECO:0000259" key="19">
    <source>
        <dbReference type="PROSITE" id="PS50268"/>
    </source>
</evidence>
<evidence type="ECO:0000256" key="1">
    <source>
        <dbReference type="ARBA" id="ARBA00004247"/>
    </source>
</evidence>
<evidence type="ECO:0000256" key="10">
    <source>
        <dbReference type="ARBA" id="ARBA00022989"/>
    </source>
</evidence>
<dbReference type="InterPro" id="IPR001881">
    <property type="entry name" value="EGF-like_Ca-bd_dom"/>
</dbReference>
<dbReference type="Gene3D" id="2.10.25.10">
    <property type="entry name" value="Laminin"/>
    <property type="match status" value="4"/>
</dbReference>
<comment type="caution">
    <text evidence="15">Lacks conserved residue(s) required for the propagation of feature annotation.</text>
</comment>
<dbReference type="GO" id="GO:0045197">
    <property type="term" value="P:establishment or maintenance of epithelial cell apical/basal polarity"/>
    <property type="evidence" value="ECO:0007669"/>
    <property type="project" value="TreeGrafter"/>
</dbReference>
<feature type="domain" description="EGF-like" evidence="18">
    <location>
        <begin position="447"/>
        <end position="487"/>
    </location>
</feature>
<dbReference type="SUPFAM" id="SSF57196">
    <property type="entry name" value="EGF/Laminin"/>
    <property type="match status" value="3"/>
</dbReference>
<feature type="non-terminal residue" evidence="20">
    <location>
        <position position="1125"/>
    </location>
</feature>
<comment type="caution">
    <text evidence="20">The sequence shown here is derived from an EMBL/GenBank/DDBJ whole genome shotgun (WGS) entry which is preliminary data.</text>
</comment>
<dbReference type="EMBL" id="JARKIK010000017">
    <property type="protein sequence ID" value="KAK8746635.1"/>
    <property type="molecule type" value="Genomic_DNA"/>
</dbReference>
<keyword evidence="2" id="KW-0217">Developmental protein</keyword>
<feature type="domain" description="EGF-like" evidence="18">
    <location>
        <begin position="408"/>
        <end position="446"/>
    </location>
</feature>
<dbReference type="InterPro" id="IPR015919">
    <property type="entry name" value="Cadherin-like_sf"/>
</dbReference>
<dbReference type="PROSITE" id="PS00010">
    <property type="entry name" value="ASX_HYDROXYL"/>
    <property type="match status" value="1"/>
</dbReference>
<evidence type="ECO:0000256" key="5">
    <source>
        <dbReference type="ARBA" id="ARBA00022553"/>
    </source>
</evidence>
<dbReference type="InterPro" id="IPR051022">
    <property type="entry name" value="Notch_Cell-Fate_Det"/>
</dbReference>
<dbReference type="InterPro" id="IPR013783">
    <property type="entry name" value="Ig-like_fold"/>
</dbReference>
<keyword evidence="5" id="KW-0597">Phosphoprotein</keyword>
<keyword evidence="6" id="KW-0812">Transmembrane</keyword>
<dbReference type="AlphaFoldDB" id="A0AAW0Y424"/>
<feature type="domain" description="EGF-like" evidence="18">
    <location>
        <begin position="488"/>
        <end position="525"/>
    </location>
</feature>
<comment type="subcellular location">
    <subcellularLocation>
        <location evidence="1">Apical cell membrane</location>
        <topology evidence="1">Single-pass type I membrane protein</topology>
    </subcellularLocation>
</comment>
<evidence type="ECO:0000256" key="2">
    <source>
        <dbReference type="ARBA" id="ARBA00022473"/>
    </source>
</evidence>
<dbReference type="PROSITE" id="PS50268">
    <property type="entry name" value="CADHERIN_2"/>
    <property type="match status" value="2"/>
</dbReference>
<dbReference type="PANTHER" id="PTHR24049:SF22">
    <property type="entry name" value="DROSOPHILA CRUMBS HOMOLOG"/>
    <property type="match status" value="1"/>
</dbReference>
<keyword evidence="13" id="KW-0325">Glycoprotein</keyword>
<dbReference type="GO" id="GO:0051093">
    <property type="term" value="P:negative regulation of developmental process"/>
    <property type="evidence" value="ECO:0007669"/>
    <property type="project" value="UniProtKB-ARBA"/>
</dbReference>
<evidence type="ECO:0000313" key="20">
    <source>
        <dbReference type="EMBL" id="KAK8746635.1"/>
    </source>
</evidence>
<dbReference type="GO" id="GO:0005509">
    <property type="term" value="F:calcium ion binding"/>
    <property type="evidence" value="ECO:0007669"/>
    <property type="project" value="UniProtKB-UniRule"/>
</dbReference>
<evidence type="ECO:0000256" key="7">
    <source>
        <dbReference type="ARBA" id="ARBA00022729"/>
    </source>
</evidence>
<feature type="chain" id="PRO_5043979464" evidence="17">
    <location>
        <begin position="27"/>
        <end position="1125"/>
    </location>
</feature>
<dbReference type="InterPro" id="IPR013032">
    <property type="entry name" value="EGF-like_CS"/>
</dbReference>
<evidence type="ECO:0000256" key="14">
    <source>
        <dbReference type="PROSITE-ProRule" id="PRU00043"/>
    </source>
</evidence>
<dbReference type="PROSITE" id="PS50026">
    <property type="entry name" value="EGF_3"/>
    <property type="match status" value="5"/>
</dbReference>
<dbReference type="CDD" id="cd00063">
    <property type="entry name" value="FN3"/>
    <property type="match status" value="1"/>
</dbReference>
<dbReference type="Proteomes" id="UP001445076">
    <property type="component" value="Unassembled WGS sequence"/>
</dbReference>
<evidence type="ECO:0000256" key="13">
    <source>
        <dbReference type="ARBA" id="ARBA00023180"/>
    </source>
</evidence>
<evidence type="ECO:0000259" key="18">
    <source>
        <dbReference type="PROSITE" id="PS50026"/>
    </source>
</evidence>
<keyword evidence="4 15" id="KW-0245">EGF-like domain</keyword>
<feature type="domain" description="EGF-like" evidence="18">
    <location>
        <begin position="527"/>
        <end position="562"/>
    </location>
</feature>
<dbReference type="FunFam" id="2.10.25.10:FF:000565">
    <property type="entry name" value="Predicted protein"/>
    <property type="match status" value="1"/>
</dbReference>
<dbReference type="Pfam" id="PF00008">
    <property type="entry name" value="EGF"/>
    <property type="match status" value="3"/>
</dbReference>
<gene>
    <name evidence="20" type="ORF">OTU49_017115</name>
</gene>
<feature type="disulfide bond" evidence="15">
    <location>
        <begin position="436"/>
        <end position="445"/>
    </location>
</feature>
<dbReference type="PANTHER" id="PTHR24049">
    <property type="entry name" value="CRUMBS FAMILY MEMBER"/>
    <property type="match status" value="1"/>
</dbReference>
<dbReference type="GO" id="GO:0060255">
    <property type="term" value="P:regulation of macromolecule metabolic process"/>
    <property type="evidence" value="ECO:0007669"/>
    <property type="project" value="UniProtKB-ARBA"/>
</dbReference>
<dbReference type="GO" id="GO:0007157">
    <property type="term" value="P:heterophilic cell-cell adhesion via plasma membrane cell adhesion molecules"/>
    <property type="evidence" value="ECO:0007669"/>
    <property type="project" value="TreeGrafter"/>
</dbReference>
<feature type="domain" description="Cadherin" evidence="19">
    <location>
        <begin position="31"/>
        <end position="139"/>
    </location>
</feature>
<dbReference type="SMART" id="SM00179">
    <property type="entry name" value="EGF_CA"/>
    <property type="match status" value="5"/>
</dbReference>
<evidence type="ECO:0000256" key="11">
    <source>
        <dbReference type="ARBA" id="ARBA00023136"/>
    </source>
</evidence>
<dbReference type="GO" id="GO:0080090">
    <property type="term" value="P:regulation of primary metabolic process"/>
    <property type="evidence" value="ECO:0007669"/>
    <property type="project" value="UniProtKB-ARBA"/>
</dbReference>
<dbReference type="SMART" id="SM00060">
    <property type="entry name" value="FN3"/>
    <property type="match status" value="1"/>
</dbReference>
<evidence type="ECO:0000256" key="15">
    <source>
        <dbReference type="PROSITE-ProRule" id="PRU00076"/>
    </source>
</evidence>
<dbReference type="GO" id="GO:0009967">
    <property type="term" value="P:positive regulation of signal transduction"/>
    <property type="evidence" value="ECO:0007669"/>
    <property type="project" value="UniProtKB-ARBA"/>
</dbReference>
<sequence length="1125" mass="124129">MAPGDPASPWLLLLLLVAAMTATATGELRLEVPARPPRVYAGAPSGVDVSVVRAVDDDTADNQQFVNKHRYFLYDYQHNGHFTYFAIDELHGNITTARYLELGAGQEYRVIVVALMSGKVIKQEMTVEVTHYNQHAPKLVLHHYSVEVVVGAEVGTPLMRVQATDDDLLDYNRELRYFLADPASTYRLDPFLKPPKWSPVSIDQESGQVSVAGELQLDASPIRLLVGAVDGGSPQRYTLANFTVYVRNMSEPLGVEVSNTSESTLNVCWSPPAHWLPQGYVLSYTPVEGQRSYAKGLLNLTTAQLHSKLSPSSGGGSEAEGEAPGNVVEIYRYCATVGGLVRWTEYLVGVRAWVGDQVSMAATPILATTRSDYCAEGVCGKSNCTLQKYAPGYSCVCHPGYYGQNCQYHNPCVPVNPCKHFGKCQNASDGSYTCDCLRGFYGPNCYEIDPCTAISSNPCSNGGTCISLESGKYTCLCPEGYFGGTCEYQDPCFSSPCQHGGSCINLTDTDFVCQCTLGYRGKLCHAEIDECFPNPCIRGQCTDLMNDFQCKCPKGWGGKICDKDLESCPAHTTQLDTGEFHWPATQHGLSVTLPCPFGVRASATDNVSAGKMGQLVGTAATNIISDDFPTSTIDEKKFLEYDDGSSVHPTVLSPLLGITTQAEWDGGSFYINRQTRSIELTESTQTTIPITSVSEVNSEAVRRQVIAANLRGSHPRHLRRLQQGGQPRKAKQMRRGIGNQTEREQESQVYAEERPGRKQFRYRGRFNTRRFRIPKQPVTEEQPLEQQVNIDKHIAQLNTRSNPIAEPHIGERVVGGQQSLKAEVEKEGKKPDNQSIIVSDTLYRAEKKQYDQQQRWDQADITDSNKFEQQKVARNAEDLAVQASYSEFTKDENKYLENTRRNFYEHLAGDHNFPQVNIDETLLEMPSRTVRKSTDVVLESRKRLNEQMQMSKEIEIGTTTSTLNGRHESLKNAKEENENDSNNHQSTTTPSSSAMLLPSLGAVRFCVQLSNGTVVWKEPDVWMCRGKAMQAAEDAAKDLASFTASPASVNPEMFAHAANQLAKLVEHALHDPAVASSMMSALSNMMEVNDSVVAAGDKKNNVTSQLVHIINTFTENVDVTIGKSV</sequence>
<accession>A0AAW0Y424</accession>
<evidence type="ECO:0000256" key="6">
    <source>
        <dbReference type="ARBA" id="ARBA00022692"/>
    </source>
</evidence>
<evidence type="ECO:0000256" key="4">
    <source>
        <dbReference type="ARBA" id="ARBA00022536"/>
    </source>
</evidence>
<dbReference type="GO" id="GO:0030182">
    <property type="term" value="P:neuron differentiation"/>
    <property type="evidence" value="ECO:0007669"/>
    <property type="project" value="UniProtKB-ARBA"/>
</dbReference>
<feature type="disulfide bond" evidence="15">
    <location>
        <begin position="515"/>
        <end position="524"/>
    </location>
</feature>
<evidence type="ECO:0000256" key="8">
    <source>
        <dbReference type="ARBA" id="ARBA00022737"/>
    </source>
</evidence>
<keyword evidence="8" id="KW-0677">Repeat</keyword>
<dbReference type="InterPro" id="IPR018097">
    <property type="entry name" value="EGF_Ca-bd_CS"/>
</dbReference>
<protein>
    <submittedName>
        <fullName evidence="20">Uncharacterized protein</fullName>
    </submittedName>
</protein>
<dbReference type="CDD" id="cd00054">
    <property type="entry name" value="EGF_CA"/>
    <property type="match status" value="5"/>
</dbReference>
<dbReference type="SMART" id="SM00112">
    <property type="entry name" value="CA"/>
    <property type="match status" value="2"/>
</dbReference>
<organism evidence="20 21">
    <name type="scientific">Cherax quadricarinatus</name>
    <name type="common">Australian red claw crayfish</name>
    <dbReference type="NCBI Taxonomy" id="27406"/>
    <lineage>
        <taxon>Eukaryota</taxon>
        <taxon>Metazoa</taxon>
        <taxon>Ecdysozoa</taxon>
        <taxon>Arthropoda</taxon>
        <taxon>Crustacea</taxon>
        <taxon>Multicrustacea</taxon>
        <taxon>Malacostraca</taxon>
        <taxon>Eumalacostraca</taxon>
        <taxon>Eucarida</taxon>
        <taxon>Decapoda</taxon>
        <taxon>Pleocyemata</taxon>
        <taxon>Astacidea</taxon>
        <taxon>Parastacoidea</taxon>
        <taxon>Parastacidae</taxon>
        <taxon>Cherax</taxon>
    </lineage>
</organism>
<keyword evidence="3" id="KW-1003">Cell membrane</keyword>
<keyword evidence="14" id="KW-0106">Calcium</keyword>
<evidence type="ECO:0000256" key="12">
    <source>
        <dbReference type="ARBA" id="ARBA00023157"/>
    </source>
</evidence>
<dbReference type="Pfam" id="PF12661">
    <property type="entry name" value="hEGF"/>
    <property type="match status" value="1"/>
</dbReference>
<dbReference type="Gene3D" id="2.60.40.10">
    <property type="entry name" value="Immunoglobulins"/>
    <property type="match status" value="1"/>
</dbReference>
<feature type="region of interest" description="Disordered" evidence="16">
    <location>
        <begin position="972"/>
        <end position="994"/>
    </location>
</feature>
<dbReference type="InterPro" id="IPR000152">
    <property type="entry name" value="EGF-type_Asp/Asn_hydroxyl_site"/>
</dbReference>
<dbReference type="GO" id="GO:0048592">
    <property type="term" value="P:eye morphogenesis"/>
    <property type="evidence" value="ECO:0007669"/>
    <property type="project" value="UniProtKB-ARBA"/>
</dbReference>
<evidence type="ECO:0000256" key="16">
    <source>
        <dbReference type="SAM" id="MobiDB-lite"/>
    </source>
</evidence>
<feature type="disulfide bond" evidence="15">
    <location>
        <begin position="477"/>
        <end position="486"/>
    </location>
</feature>
<dbReference type="SUPFAM" id="SSF49313">
    <property type="entry name" value="Cadherin-like"/>
    <property type="match status" value="2"/>
</dbReference>
<keyword evidence="10" id="KW-1133">Transmembrane helix</keyword>
<dbReference type="GO" id="GO:0051241">
    <property type="term" value="P:negative regulation of multicellular organismal process"/>
    <property type="evidence" value="ECO:0007669"/>
    <property type="project" value="UniProtKB-ARBA"/>
</dbReference>
<dbReference type="FunFam" id="2.10.25.10:FF:000118">
    <property type="entry name" value="protein delta homolog 2"/>
    <property type="match status" value="1"/>
</dbReference>
<dbReference type="Gene3D" id="2.60.40.60">
    <property type="entry name" value="Cadherins"/>
    <property type="match status" value="2"/>
</dbReference>
<dbReference type="PROSITE" id="PS01187">
    <property type="entry name" value="EGF_CA"/>
    <property type="match status" value="1"/>
</dbReference>
<dbReference type="InterPro" id="IPR002126">
    <property type="entry name" value="Cadherin-like_dom"/>
</dbReference>
<keyword evidence="9" id="KW-0221">Differentiation</keyword>
<dbReference type="PROSITE" id="PS00022">
    <property type="entry name" value="EGF_1"/>
    <property type="match status" value="5"/>
</dbReference>
<feature type="compositionally biased region" description="Polar residues" evidence="16">
    <location>
        <begin position="980"/>
        <end position="994"/>
    </location>
</feature>
<feature type="disulfide bond" evidence="15">
    <location>
        <begin position="374"/>
        <end position="384"/>
    </location>
</feature>
<feature type="compositionally biased region" description="Basic and acidic residues" evidence="16">
    <location>
        <begin position="741"/>
        <end position="756"/>
    </location>
</feature>
<dbReference type="InterPro" id="IPR000742">
    <property type="entry name" value="EGF"/>
</dbReference>
<dbReference type="SUPFAM" id="SSF49265">
    <property type="entry name" value="Fibronectin type III"/>
    <property type="match status" value="1"/>
</dbReference>
<dbReference type="GO" id="GO:0008593">
    <property type="term" value="P:regulation of Notch signaling pathway"/>
    <property type="evidence" value="ECO:0007669"/>
    <property type="project" value="UniProtKB-ARBA"/>
</dbReference>
<dbReference type="GO" id="GO:0003002">
    <property type="term" value="P:regionalization"/>
    <property type="evidence" value="ECO:0007669"/>
    <property type="project" value="UniProtKB-ARBA"/>
</dbReference>
<evidence type="ECO:0000313" key="21">
    <source>
        <dbReference type="Proteomes" id="UP001445076"/>
    </source>
</evidence>
<proteinExistence type="predicted"/>
<dbReference type="FunFam" id="2.10.25.10:FF:000255">
    <property type="entry name" value="Sushi, nidogen and EGF-like domains 1"/>
    <property type="match status" value="1"/>
</dbReference>
<dbReference type="InterPro" id="IPR036116">
    <property type="entry name" value="FN3_sf"/>
</dbReference>
<dbReference type="SMART" id="SM00181">
    <property type="entry name" value="EGF"/>
    <property type="match status" value="5"/>
</dbReference>
<dbReference type="GO" id="GO:0032991">
    <property type="term" value="C:protein-containing complex"/>
    <property type="evidence" value="ECO:0007669"/>
    <property type="project" value="TreeGrafter"/>
</dbReference>
<name>A0AAW0Y424_CHEQU</name>
<feature type="domain" description="EGF-like" evidence="18">
    <location>
        <begin position="370"/>
        <end position="407"/>
    </location>
</feature>
<feature type="disulfide bond" evidence="15">
    <location>
        <begin position="531"/>
        <end position="541"/>
    </location>
</feature>
<keyword evidence="11" id="KW-0472">Membrane</keyword>
<evidence type="ECO:0000256" key="17">
    <source>
        <dbReference type="SAM" id="SignalP"/>
    </source>
</evidence>
<dbReference type="GO" id="GO:0001736">
    <property type="term" value="P:establishment of planar polarity"/>
    <property type="evidence" value="ECO:0007669"/>
    <property type="project" value="UniProtKB-ARBA"/>
</dbReference>
<dbReference type="GO" id="GO:0048468">
    <property type="term" value="P:cell development"/>
    <property type="evidence" value="ECO:0007669"/>
    <property type="project" value="UniProtKB-ARBA"/>
</dbReference>
<dbReference type="CDD" id="cd11304">
    <property type="entry name" value="Cadherin_repeat"/>
    <property type="match status" value="2"/>
</dbReference>
<dbReference type="PROSITE" id="PS01186">
    <property type="entry name" value="EGF_2"/>
    <property type="match status" value="5"/>
</dbReference>
<evidence type="ECO:0000256" key="9">
    <source>
        <dbReference type="ARBA" id="ARBA00022782"/>
    </source>
</evidence>
<dbReference type="InterPro" id="IPR003961">
    <property type="entry name" value="FN3_dom"/>
</dbReference>
<keyword evidence="12 15" id="KW-1015">Disulfide bond</keyword>
<evidence type="ECO:0000256" key="3">
    <source>
        <dbReference type="ARBA" id="ARBA00022475"/>
    </source>
</evidence>
<feature type="region of interest" description="Disordered" evidence="16">
    <location>
        <begin position="715"/>
        <end position="757"/>
    </location>
</feature>
<feature type="disulfide bond" evidence="15">
    <location>
        <begin position="552"/>
        <end position="561"/>
    </location>
</feature>
<keyword evidence="21" id="KW-1185">Reference proteome</keyword>
<feature type="signal peptide" evidence="17">
    <location>
        <begin position="1"/>
        <end position="26"/>
    </location>
</feature>
<reference evidence="20 21" key="1">
    <citation type="journal article" date="2024" name="BMC Genomics">
        <title>Genome assembly of redclaw crayfish (Cherax quadricarinatus) provides insights into its immune adaptation and hypoxia tolerance.</title>
        <authorList>
            <person name="Liu Z."/>
            <person name="Zheng J."/>
            <person name="Li H."/>
            <person name="Fang K."/>
            <person name="Wang S."/>
            <person name="He J."/>
            <person name="Zhou D."/>
            <person name="Weng S."/>
            <person name="Chi M."/>
            <person name="Gu Z."/>
            <person name="He J."/>
            <person name="Li F."/>
            <person name="Wang M."/>
        </authorList>
    </citation>
    <scope>NUCLEOTIDE SEQUENCE [LARGE SCALE GENOMIC DNA]</scope>
    <source>
        <strain evidence="20">ZL_2023a</strain>
    </source>
</reference>
<dbReference type="GO" id="GO:0016324">
    <property type="term" value="C:apical plasma membrane"/>
    <property type="evidence" value="ECO:0007669"/>
    <property type="project" value="UniProtKB-SubCell"/>
</dbReference>
<feature type="disulfide bond" evidence="15">
    <location>
        <begin position="397"/>
        <end position="406"/>
    </location>
</feature>